<gene>
    <name evidence="5" type="ORF">EIK79_12980</name>
</gene>
<dbReference type="PANTHER" id="PTHR35344">
    <property type="entry name" value="GAS VESICLE STRUCTURAL PROTEIN 2-RELATED"/>
    <property type="match status" value="1"/>
</dbReference>
<comment type="caution">
    <text evidence="5">The sequence shown here is derived from an EMBL/GenBank/DDBJ whole genome shotgun (WGS) entry which is preliminary data.</text>
</comment>
<comment type="similarity">
    <text evidence="3">Belongs to the gas vesicle GvpA family.</text>
</comment>
<comment type="subcellular location">
    <subcellularLocation>
        <location evidence="2">Gas vesicle</location>
    </subcellularLocation>
</comment>
<dbReference type="RefSeq" id="WP_124955533.1">
    <property type="nucleotide sequence ID" value="NZ_RRCH01000028.1"/>
</dbReference>
<reference evidence="5 6" key="1">
    <citation type="submission" date="2018-11" db="EMBL/GenBank/DDBJ databases">
        <title>Taxonoimc description of Halomarina strain SPP-AMP-1.</title>
        <authorList>
            <person name="Pal Y."/>
            <person name="Srinivasana K."/>
            <person name="Verma A."/>
            <person name="Kumar P."/>
        </authorList>
    </citation>
    <scope>NUCLEOTIDE SEQUENCE [LARGE SCALE GENOMIC DNA]</scope>
    <source>
        <strain evidence="5 6">SPP-AMP-1</strain>
    </source>
</reference>
<organism evidence="5 6">
    <name type="scientific">Halocatena pleomorpha</name>
    <dbReference type="NCBI Taxonomy" id="1785090"/>
    <lineage>
        <taxon>Archaea</taxon>
        <taxon>Methanobacteriati</taxon>
        <taxon>Methanobacteriota</taxon>
        <taxon>Stenosarchaea group</taxon>
        <taxon>Halobacteria</taxon>
        <taxon>Halobacteriales</taxon>
        <taxon>Natronomonadaceae</taxon>
        <taxon>Halocatena</taxon>
    </lineage>
</organism>
<dbReference type="InterPro" id="IPR018493">
    <property type="entry name" value="GvpA-like_CS"/>
</dbReference>
<dbReference type="AlphaFoldDB" id="A0A3P3R852"/>
<sequence length="206" mass="22767">MSNQHRNRNNSPTRTQNDLAEIVEMLLEKGVVINADIAVTIGDAELLGIQLRAALASFETASKYGLEFPTGTDMQRVAEAAGQKTIDTHTKSDEEEQESQVSELEDQEREQEPDGGTPVAPLFQPPITDNAPWLNSPPITGDQDDLETDEKMYSTDCPWIDPAVSTRPRPRRLGIDIPSNQTNESDATESDDDGNADEWDESEEEP</sequence>
<dbReference type="NCBIfam" id="NF046090">
    <property type="entry name" value="halo_gas_GvpJ"/>
    <property type="match status" value="1"/>
</dbReference>
<dbReference type="PANTHER" id="PTHR35344:SF4">
    <property type="entry name" value="GAS VESICLE PROTEIN A1"/>
    <property type="match status" value="1"/>
</dbReference>
<dbReference type="OrthoDB" id="170622at2157"/>
<dbReference type="GO" id="GO:0012506">
    <property type="term" value="C:vesicle membrane"/>
    <property type="evidence" value="ECO:0007669"/>
    <property type="project" value="InterPro"/>
</dbReference>
<evidence type="ECO:0000313" key="5">
    <source>
        <dbReference type="EMBL" id="RRJ29544.1"/>
    </source>
</evidence>
<evidence type="ECO:0000256" key="2">
    <source>
        <dbReference type="ARBA" id="ARBA00035108"/>
    </source>
</evidence>
<keyword evidence="1" id="KW-0304">Gas vesicle</keyword>
<evidence type="ECO:0000313" key="6">
    <source>
        <dbReference type="Proteomes" id="UP000282322"/>
    </source>
</evidence>
<dbReference type="GO" id="GO:0005198">
    <property type="term" value="F:structural molecule activity"/>
    <property type="evidence" value="ECO:0007669"/>
    <property type="project" value="InterPro"/>
</dbReference>
<evidence type="ECO:0000256" key="3">
    <source>
        <dbReference type="ARBA" id="ARBA00035646"/>
    </source>
</evidence>
<accession>A0A3P3R852</accession>
<dbReference type="PROSITE" id="PS00669">
    <property type="entry name" value="GAS_VESICLE_A_2"/>
    <property type="match status" value="1"/>
</dbReference>
<feature type="compositionally biased region" description="Acidic residues" evidence="4">
    <location>
        <begin position="186"/>
        <end position="206"/>
    </location>
</feature>
<dbReference type="InterPro" id="IPR050530">
    <property type="entry name" value="GvpA"/>
</dbReference>
<evidence type="ECO:0000256" key="1">
    <source>
        <dbReference type="ARBA" id="ARBA00022987"/>
    </source>
</evidence>
<name>A0A3P3R852_9EURY</name>
<evidence type="ECO:0000256" key="4">
    <source>
        <dbReference type="SAM" id="MobiDB-lite"/>
    </source>
</evidence>
<dbReference type="Pfam" id="PF00741">
    <property type="entry name" value="Gas_vesicle"/>
    <property type="match status" value="1"/>
</dbReference>
<protein>
    <submittedName>
        <fullName evidence="5">Gas vesicle protein</fullName>
    </submittedName>
</protein>
<dbReference type="EMBL" id="RRCH01000028">
    <property type="protein sequence ID" value="RRJ29544.1"/>
    <property type="molecule type" value="Genomic_DNA"/>
</dbReference>
<dbReference type="InterPro" id="IPR000638">
    <property type="entry name" value="Gas-vesicle_GvpA-like"/>
</dbReference>
<dbReference type="Proteomes" id="UP000282322">
    <property type="component" value="Unassembled WGS sequence"/>
</dbReference>
<feature type="compositionally biased region" description="Acidic residues" evidence="4">
    <location>
        <begin position="93"/>
        <end position="113"/>
    </location>
</feature>
<keyword evidence="6" id="KW-1185">Reference proteome</keyword>
<dbReference type="GO" id="GO:0031411">
    <property type="term" value="C:gas vesicle"/>
    <property type="evidence" value="ECO:0007669"/>
    <property type="project" value="UniProtKB-SubCell"/>
</dbReference>
<proteinExistence type="inferred from homology"/>
<feature type="region of interest" description="Disordered" evidence="4">
    <location>
        <begin position="79"/>
        <end position="206"/>
    </location>
</feature>